<dbReference type="InterPro" id="IPR004183">
    <property type="entry name" value="Xdiol_dOase_suB"/>
</dbReference>
<dbReference type="Gene3D" id="3.40.830.10">
    <property type="entry name" value="LigB-like"/>
    <property type="match status" value="1"/>
</dbReference>
<keyword evidence="4" id="KW-0862">Zinc</keyword>
<feature type="compositionally biased region" description="Basic and acidic residues" evidence="6">
    <location>
        <begin position="1"/>
        <end position="12"/>
    </location>
</feature>
<evidence type="ECO:0000256" key="6">
    <source>
        <dbReference type="SAM" id="MobiDB-lite"/>
    </source>
</evidence>
<organism evidence="8 9">
    <name type="scientific">Reticulomyxa filosa</name>
    <dbReference type="NCBI Taxonomy" id="46433"/>
    <lineage>
        <taxon>Eukaryota</taxon>
        <taxon>Sar</taxon>
        <taxon>Rhizaria</taxon>
        <taxon>Retaria</taxon>
        <taxon>Foraminifera</taxon>
        <taxon>Monothalamids</taxon>
        <taxon>Reticulomyxidae</taxon>
        <taxon>Reticulomyxa</taxon>
    </lineage>
</organism>
<keyword evidence="5" id="KW-0560">Oxidoreductase</keyword>
<feature type="region of interest" description="Disordered" evidence="6">
    <location>
        <begin position="1"/>
        <end position="30"/>
    </location>
</feature>
<dbReference type="EMBL" id="ASPP01021885">
    <property type="protein sequence ID" value="ETO11926.1"/>
    <property type="molecule type" value="Genomic_DNA"/>
</dbReference>
<dbReference type="AlphaFoldDB" id="X6ME62"/>
<evidence type="ECO:0000256" key="5">
    <source>
        <dbReference type="ARBA" id="ARBA00023002"/>
    </source>
</evidence>
<dbReference type="Proteomes" id="UP000023152">
    <property type="component" value="Unassembled WGS sequence"/>
</dbReference>
<evidence type="ECO:0000313" key="8">
    <source>
        <dbReference type="EMBL" id="ETO11926.1"/>
    </source>
</evidence>
<name>X6ME62_RETFI</name>
<comment type="cofactor">
    <cofactor evidence="1">
        <name>Zn(2+)</name>
        <dbReference type="ChEBI" id="CHEBI:29105"/>
    </cofactor>
</comment>
<reference evidence="8 9" key="1">
    <citation type="journal article" date="2013" name="Curr. Biol.">
        <title>The Genome of the Foraminiferan Reticulomyxa filosa.</title>
        <authorList>
            <person name="Glockner G."/>
            <person name="Hulsmann N."/>
            <person name="Schleicher M."/>
            <person name="Noegel A.A."/>
            <person name="Eichinger L."/>
            <person name="Gallinger C."/>
            <person name="Pawlowski J."/>
            <person name="Sierra R."/>
            <person name="Euteneuer U."/>
            <person name="Pillet L."/>
            <person name="Moustafa A."/>
            <person name="Platzer M."/>
            <person name="Groth M."/>
            <person name="Szafranski K."/>
            <person name="Schliwa M."/>
        </authorList>
    </citation>
    <scope>NUCLEOTIDE SEQUENCE [LARGE SCALE GENOMIC DNA]</scope>
</reference>
<dbReference type="Pfam" id="PF02900">
    <property type="entry name" value="LigB"/>
    <property type="match status" value="1"/>
</dbReference>
<evidence type="ECO:0000256" key="2">
    <source>
        <dbReference type="ARBA" id="ARBA00007581"/>
    </source>
</evidence>
<dbReference type="InterPro" id="IPR014436">
    <property type="entry name" value="Extradiol_dOase_DODA"/>
</dbReference>
<dbReference type="GO" id="GO:0016702">
    <property type="term" value="F:oxidoreductase activity, acting on single donors with incorporation of molecular oxygen, incorporation of two atoms of oxygen"/>
    <property type="evidence" value="ECO:0007669"/>
    <property type="project" value="UniProtKB-ARBA"/>
</dbReference>
<comment type="caution">
    <text evidence="8">The sequence shown here is derived from an EMBL/GenBank/DDBJ whole genome shotgun (WGS) entry which is preliminary data.</text>
</comment>
<keyword evidence="9" id="KW-1185">Reference proteome</keyword>
<dbReference type="OrthoDB" id="7396853at2759"/>
<sequence>MSQATENEKKVDTTLSSSSSKDESVAKKQRQPSLYVCHGGGPMPYLAKLRKTSYDDETNGFILKSLDWLGGYIDKYKPKALLLISAHWEESQLACIYQKSPSLFYDYYGFPKESYKLAYSPKCDLATTDAMVNILNAAIKGKAKELKFLKSEVKYDKSRGWDHGVFIPLILARPNADIPILQLSLLTSLNATDHLELGKVSNFFFFLKKNTNKKKIYQ</sequence>
<comment type="similarity">
    <text evidence="2">Belongs to the DODA-type extradiol aromatic ring-opening dioxygenase family.</text>
</comment>
<dbReference type="CDD" id="cd07363">
    <property type="entry name" value="45_DOPA_Dioxygenase"/>
    <property type="match status" value="1"/>
</dbReference>
<evidence type="ECO:0000256" key="4">
    <source>
        <dbReference type="ARBA" id="ARBA00022833"/>
    </source>
</evidence>
<dbReference type="PANTHER" id="PTHR30096:SF0">
    <property type="entry name" value="4,5-DOPA DIOXYGENASE EXTRADIOL-LIKE PROTEIN"/>
    <property type="match status" value="1"/>
</dbReference>
<evidence type="ECO:0000256" key="3">
    <source>
        <dbReference type="ARBA" id="ARBA00022723"/>
    </source>
</evidence>
<evidence type="ECO:0000259" key="7">
    <source>
        <dbReference type="Pfam" id="PF02900"/>
    </source>
</evidence>
<protein>
    <recommendedName>
        <fullName evidence="7">Extradiol ring-cleavage dioxygenase class III enzyme subunit B domain-containing protein</fullName>
    </recommendedName>
</protein>
<feature type="domain" description="Extradiol ring-cleavage dioxygenase class III enzyme subunit B" evidence="7">
    <location>
        <begin position="62"/>
        <end position="199"/>
    </location>
</feature>
<proteinExistence type="inferred from homology"/>
<dbReference type="GO" id="GO:0008198">
    <property type="term" value="F:ferrous iron binding"/>
    <property type="evidence" value="ECO:0007669"/>
    <property type="project" value="InterPro"/>
</dbReference>
<gene>
    <name evidence="8" type="ORF">RFI_25450</name>
</gene>
<dbReference type="SUPFAM" id="SSF53213">
    <property type="entry name" value="LigB-like"/>
    <property type="match status" value="1"/>
</dbReference>
<dbReference type="PANTHER" id="PTHR30096">
    <property type="entry name" value="4,5-DOPA DIOXYGENASE EXTRADIOL-LIKE PROTEIN"/>
    <property type="match status" value="1"/>
</dbReference>
<evidence type="ECO:0000256" key="1">
    <source>
        <dbReference type="ARBA" id="ARBA00001947"/>
    </source>
</evidence>
<evidence type="ECO:0000313" key="9">
    <source>
        <dbReference type="Proteomes" id="UP000023152"/>
    </source>
</evidence>
<dbReference type="GO" id="GO:0008270">
    <property type="term" value="F:zinc ion binding"/>
    <property type="evidence" value="ECO:0007669"/>
    <property type="project" value="InterPro"/>
</dbReference>
<keyword evidence="3" id="KW-0479">Metal-binding</keyword>
<accession>X6ME62</accession>